<dbReference type="EMBL" id="ML978717">
    <property type="protein sequence ID" value="KAF2088339.1"/>
    <property type="molecule type" value="Genomic_DNA"/>
</dbReference>
<keyword evidence="2" id="KW-1185">Reference proteome</keyword>
<proteinExistence type="predicted"/>
<evidence type="ECO:0000313" key="2">
    <source>
        <dbReference type="Proteomes" id="UP000799776"/>
    </source>
</evidence>
<dbReference type="AlphaFoldDB" id="A0A9P4HYD7"/>
<reference evidence="1" key="1">
    <citation type="journal article" date="2020" name="Stud. Mycol.">
        <title>101 Dothideomycetes genomes: a test case for predicting lifestyles and emergence of pathogens.</title>
        <authorList>
            <person name="Haridas S."/>
            <person name="Albert R."/>
            <person name="Binder M."/>
            <person name="Bloem J."/>
            <person name="Labutti K."/>
            <person name="Salamov A."/>
            <person name="Andreopoulos B."/>
            <person name="Baker S."/>
            <person name="Barry K."/>
            <person name="Bills G."/>
            <person name="Bluhm B."/>
            <person name="Cannon C."/>
            <person name="Castanera R."/>
            <person name="Culley D."/>
            <person name="Daum C."/>
            <person name="Ezra D."/>
            <person name="Gonzalez J."/>
            <person name="Henrissat B."/>
            <person name="Kuo A."/>
            <person name="Liang C."/>
            <person name="Lipzen A."/>
            <person name="Lutzoni F."/>
            <person name="Magnuson J."/>
            <person name="Mondo S."/>
            <person name="Nolan M."/>
            <person name="Ohm R."/>
            <person name="Pangilinan J."/>
            <person name="Park H.-J."/>
            <person name="Ramirez L."/>
            <person name="Alfaro M."/>
            <person name="Sun H."/>
            <person name="Tritt A."/>
            <person name="Yoshinaga Y."/>
            <person name="Zwiers L.-H."/>
            <person name="Turgeon B."/>
            <person name="Goodwin S."/>
            <person name="Spatafora J."/>
            <person name="Crous P."/>
            <person name="Grigoriev I."/>
        </authorList>
    </citation>
    <scope>NUCLEOTIDE SEQUENCE</scope>
    <source>
        <strain evidence="1">CBS 121410</strain>
    </source>
</reference>
<protein>
    <submittedName>
        <fullName evidence="1">Uncharacterized protein</fullName>
    </submittedName>
</protein>
<name>A0A9P4HYD7_9PEZI</name>
<accession>A0A9P4HYD7</accession>
<dbReference type="Proteomes" id="UP000799776">
    <property type="component" value="Unassembled WGS sequence"/>
</dbReference>
<evidence type="ECO:0000313" key="1">
    <source>
        <dbReference type="EMBL" id="KAF2088339.1"/>
    </source>
</evidence>
<comment type="caution">
    <text evidence="1">The sequence shown here is derived from an EMBL/GenBank/DDBJ whole genome shotgun (WGS) entry which is preliminary data.</text>
</comment>
<organism evidence="1 2">
    <name type="scientific">Saccharata proteae CBS 121410</name>
    <dbReference type="NCBI Taxonomy" id="1314787"/>
    <lineage>
        <taxon>Eukaryota</taxon>
        <taxon>Fungi</taxon>
        <taxon>Dikarya</taxon>
        <taxon>Ascomycota</taxon>
        <taxon>Pezizomycotina</taxon>
        <taxon>Dothideomycetes</taxon>
        <taxon>Dothideomycetes incertae sedis</taxon>
        <taxon>Botryosphaeriales</taxon>
        <taxon>Saccharataceae</taxon>
        <taxon>Saccharata</taxon>
    </lineage>
</organism>
<sequence>MTSPSEIAASADTADSQFPVYEARVKDFITKLFKLPAQHFGLPALEVMYRESEEYWVMIMVEMTIPKLKEVLNGDAPPTWTQLYALPSAKEVNDLGTYAILIVGPSRAQNALYNGSATSLKGPMKTRISQHLSTEYRKRALQKNNSRLYELLETNGRHYHPIPVVTGIHPGLENDDPEADAEDQERENVATMRVACLMHEEMMQSFLRSYRPNYKGSTIDQLLKLGPWDGVEWQPTNSGIPLKESLHIRYEFRLPVPTELKMKNAATTARKLWHSQKGTKARERHLYMRLTYKHQIGNQVARMRERRAQPHQIIRWRRLANEARRKWSMIPEDIRPAPNIPSIDGYCNFTGELDRQRYIEAMEKERVKKQARREREWERVCEREAEAAAEKELWMNFARIERYMKTLE</sequence>
<gene>
    <name evidence="1" type="ORF">K490DRAFT_65015</name>
</gene>